<reference evidence="1 2" key="1">
    <citation type="submission" date="2021-04" db="EMBL/GenBank/DDBJ databases">
        <title>Whole-genome sequencing of Saccharopolyspora endophytica KCTC 19397.</title>
        <authorList>
            <person name="Ay H."/>
            <person name="Saygin H."/>
            <person name="Sahin N."/>
        </authorList>
    </citation>
    <scope>NUCLEOTIDE SEQUENCE [LARGE SCALE GENOMIC DNA]</scope>
    <source>
        <strain evidence="1 2">KCTC 19397</strain>
    </source>
</reference>
<dbReference type="Proteomes" id="UP000674084">
    <property type="component" value="Unassembled WGS sequence"/>
</dbReference>
<evidence type="ECO:0008006" key="3">
    <source>
        <dbReference type="Google" id="ProtNLM"/>
    </source>
</evidence>
<dbReference type="SUPFAM" id="SSF103196">
    <property type="entry name" value="Roadblock/LC7 domain"/>
    <property type="match status" value="1"/>
</dbReference>
<comment type="caution">
    <text evidence="1">The sequence shown here is derived from an EMBL/GenBank/DDBJ whole genome shotgun (WGS) entry which is preliminary data.</text>
</comment>
<dbReference type="Gene3D" id="3.30.450.30">
    <property type="entry name" value="Dynein light chain 2a, cytoplasmic"/>
    <property type="match status" value="1"/>
</dbReference>
<dbReference type="EMBL" id="JAGPXE010000021">
    <property type="protein sequence ID" value="MBQ0928605.1"/>
    <property type="molecule type" value="Genomic_DNA"/>
</dbReference>
<name>A0ABS5DQX7_9PSEU</name>
<accession>A0ABS5DQX7</accession>
<evidence type="ECO:0000313" key="2">
    <source>
        <dbReference type="Proteomes" id="UP000674084"/>
    </source>
</evidence>
<protein>
    <recommendedName>
        <fullName evidence="3">Roadblock/LAMTOR2 domain-containing protein</fullName>
    </recommendedName>
</protein>
<gene>
    <name evidence="1" type="ORF">KBO27_32070</name>
</gene>
<keyword evidence="2" id="KW-1185">Reference proteome</keyword>
<sequence>MTSANDRDLTYLLDDLRATTLGVCSIVHASTDGICRHFSGLTREAAEREAALASSMRASAMQVPTESIIDEPVTDLTYLNFEVVGSKAGLHAMLTQPADRGLLLAVADDRCPPLVLAKTLKQLGNRVASWWKTDPLNGTTSLAR</sequence>
<evidence type="ECO:0000313" key="1">
    <source>
        <dbReference type="EMBL" id="MBQ0928605.1"/>
    </source>
</evidence>
<organism evidence="1 2">
    <name type="scientific">Saccharopolyspora endophytica</name>
    <dbReference type="NCBI Taxonomy" id="543886"/>
    <lineage>
        <taxon>Bacteria</taxon>
        <taxon>Bacillati</taxon>
        <taxon>Actinomycetota</taxon>
        <taxon>Actinomycetes</taxon>
        <taxon>Pseudonocardiales</taxon>
        <taxon>Pseudonocardiaceae</taxon>
        <taxon>Saccharopolyspora</taxon>
    </lineage>
</organism>
<dbReference type="RefSeq" id="WP_210973611.1">
    <property type="nucleotide sequence ID" value="NZ_JAGPXE010000021.1"/>
</dbReference>
<proteinExistence type="predicted"/>